<proteinExistence type="predicted"/>
<feature type="compositionally biased region" description="Low complexity" evidence="1">
    <location>
        <begin position="18"/>
        <end position="33"/>
    </location>
</feature>
<feature type="compositionally biased region" description="Polar residues" evidence="1">
    <location>
        <begin position="166"/>
        <end position="195"/>
    </location>
</feature>
<accession>A0A9P6UH86</accession>
<evidence type="ECO:0000313" key="2">
    <source>
        <dbReference type="EMBL" id="KAG0302010.1"/>
    </source>
</evidence>
<reference evidence="2" key="1">
    <citation type="journal article" date="2020" name="Fungal Divers.">
        <title>Resolving the Mortierellaceae phylogeny through synthesis of multi-gene phylogenetics and phylogenomics.</title>
        <authorList>
            <person name="Vandepol N."/>
            <person name="Liber J."/>
            <person name="Desiro A."/>
            <person name="Na H."/>
            <person name="Kennedy M."/>
            <person name="Barry K."/>
            <person name="Grigoriev I.V."/>
            <person name="Miller A.N."/>
            <person name="O'Donnell K."/>
            <person name="Stajich J.E."/>
            <person name="Bonito G."/>
        </authorList>
    </citation>
    <scope>NUCLEOTIDE SEQUENCE</scope>
    <source>
        <strain evidence="2">NVP60</strain>
    </source>
</reference>
<dbReference type="Proteomes" id="UP000823405">
    <property type="component" value="Unassembled WGS sequence"/>
</dbReference>
<evidence type="ECO:0000256" key="1">
    <source>
        <dbReference type="SAM" id="MobiDB-lite"/>
    </source>
</evidence>
<comment type="caution">
    <text evidence="2">The sequence shown here is derived from an EMBL/GenBank/DDBJ whole genome shotgun (WGS) entry which is preliminary data.</text>
</comment>
<protein>
    <submittedName>
        <fullName evidence="2">Uncharacterized protein</fullName>
    </submittedName>
</protein>
<gene>
    <name evidence="2" type="ORF">BGZ97_002525</name>
</gene>
<feature type="compositionally biased region" description="Low complexity" evidence="1">
    <location>
        <begin position="291"/>
        <end position="319"/>
    </location>
</feature>
<dbReference type="OrthoDB" id="2437428at2759"/>
<feature type="compositionally biased region" description="Low complexity" evidence="1">
    <location>
        <begin position="368"/>
        <end position="381"/>
    </location>
</feature>
<name>A0A9P6UH86_9FUNG</name>
<feature type="compositionally biased region" description="Polar residues" evidence="1">
    <location>
        <begin position="249"/>
        <end position="276"/>
    </location>
</feature>
<feature type="compositionally biased region" description="Low complexity" evidence="1">
    <location>
        <begin position="42"/>
        <end position="109"/>
    </location>
</feature>
<feature type="compositionally biased region" description="Polar residues" evidence="1">
    <location>
        <begin position="382"/>
        <end position="393"/>
    </location>
</feature>
<keyword evidence="3" id="KW-1185">Reference proteome</keyword>
<organism evidence="2 3">
    <name type="scientific">Linnemannia gamsii</name>
    <dbReference type="NCBI Taxonomy" id="64522"/>
    <lineage>
        <taxon>Eukaryota</taxon>
        <taxon>Fungi</taxon>
        <taxon>Fungi incertae sedis</taxon>
        <taxon>Mucoromycota</taxon>
        <taxon>Mortierellomycotina</taxon>
        <taxon>Mortierellomycetes</taxon>
        <taxon>Mortierellales</taxon>
        <taxon>Mortierellaceae</taxon>
        <taxon>Linnemannia</taxon>
    </lineage>
</organism>
<feature type="compositionally biased region" description="Low complexity" evidence="1">
    <location>
        <begin position="149"/>
        <end position="165"/>
    </location>
</feature>
<feature type="region of interest" description="Disordered" evidence="1">
    <location>
        <begin position="1"/>
        <end position="407"/>
    </location>
</feature>
<feature type="region of interest" description="Disordered" evidence="1">
    <location>
        <begin position="617"/>
        <end position="659"/>
    </location>
</feature>
<dbReference type="AlphaFoldDB" id="A0A9P6UH86"/>
<evidence type="ECO:0000313" key="3">
    <source>
        <dbReference type="Proteomes" id="UP000823405"/>
    </source>
</evidence>
<dbReference type="EMBL" id="JAAAIN010001558">
    <property type="protein sequence ID" value="KAG0302010.1"/>
    <property type="molecule type" value="Genomic_DNA"/>
</dbReference>
<feature type="compositionally biased region" description="Low complexity" evidence="1">
    <location>
        <begin position="117"/>
        <end position="128"/>
    </location>
</feature>
<sequence length="723" mass="73343">MSRKGAANSKFGHLFGDSDTSSASSRESRLSSSGDLYKDPLAAFIPPITATTATTRGGSSTAKATLSPPPSATGAAAATATPRGGSPPTSGPNSRSSSRLQNHSLFSSLTGGGGSDSGSVSGGSLFDSTPTPTLSAAKRDLLFGDGGVSTHSSSSRRTSTPPLSRNINTTGTQQSSSRVPTPPMGSSSIRTSINASLLDADASPLGGPLDDSSAKPKNGDDDVLSPLSAAPMTRTNSQASTKSHESVRSSRSARSQDVSATESSATLRSGITTKPTASVAGAGAGSNTKEAAVSPPLIPASSSASSTTSSLARRAVTRTSMDHSQRQTTTTTAGETSPVVSDPIFNPLSAAHSQLPPQPPRHSSDWGTPQSIPSTTSSQSIETFQSISRTSSPAPAPVTASRPLLLSRNGFERDYIDNITSGSSSQSPLSKSVPMMIPADDDAAAAFASDNLYSTGPALSTPSSSSILDSGFSHSRSSSSYLSNSSSSTTSASTIAGAAAIAAAASVLRPGIGPGTVAQPKTRSSFSLGEDVADSSNPWMNTLVDSLEEAKLTRESAPKIVDYTQSEAASAFAATTVLPPSLTSASSSVRRRVVTPLPPSIEDDVGGFEDIFAAGLRSSSSSNRGNGTATPTPSLFPPSHSSSTSASASQLNNGTTATTTSTLSMSSWNVLDAVEAAAQDPDFLGPSAIVNQSTAKVLAMMQMPKDALDKDISAQEVFDNPWE</sequence>